<evidence type="ECO:0000256" key="6">
    <source>
        <dbReference type="SAM" id="Phobius"/>
    </source>
</evidence>
<feature type="transmembrane region" description="Helical" evidence="6">
    <location>
        <begin position="374"/>
        <end position="393"/>
    </location>
</feature>
<sequence length="436" mass="46665">MRALSPSILLRQAWVGLQSSIGRSVALYAIAFSFAGLTPLVLLPVLTQALSPAEFGQATSWIVLVAMIANTCGLTVHGLVSVRFFKDAFVGFQRIVAAAISVILLVHLLAGLVISTGLVPLSAFTGLTRTYSLGAAAVGVALSINLIGLAFMQASQRPGIYLLLRMLQSAIEILGCLALLQLIVAGPDVRIWSYVAAIAASALCALAFLVKKRVLATAPDKKAFESVARFGIPLVPHVFAGQMLTNLDRIMVSYLLGIEKLGIFMVASQLGMALSLVIEPLNRTLAPWLFKKLTDGSEDDKRLIVKVTYGLFVGLLALSMIAAALFVSVFDLLFSDEFSDAKQIIVPVAVGMAFQGMYYGVVNYIFYAEKTGKLSFVTCGVVAAAVVWSALLIMQFGILGAGLSFMITNIVLFVAVWVLSNAVMPMPWFSAWRTDA</sequence>
<dbReference type="RefSeq" id="WP_160778385.1">
    <property type="nucleotide sequence ID" value="NZ_BAAAZF010000001.1"/>
</dbReference>
<evidence type="ECO:0000313" key="8">
    <source>
        <dbReference type="EMBL" id="MXP33644.1"/>
    </source>
</evidence>
<proteinExistence type="predicted"/>
<dbReference type="InterPro" id="IPR050833">
    <property type="entry name" value="Poly_Biosynth_Transport"/>
</dbReference>
<dbReference type="OrthoDB" id="9815248at2"/>
<dbReference type="Pfam" id="PF01943">
    <property type="entry name" value="Polysacc_synt"/>
    <property type="match status" value="1"/>
</dbReference>
<organism evidence="7 9">
    <name type="scientific">Parerythrobacter jejuensis</name>
    <dbReference type="NCBI Taxonomy" id="795812"/>
    <lineage>
        <taxon>Bacteria</taxon>
        <taxon>Pseudomonadati</taxon>
        <taxon>Pseudomonadota</taxon>
        <taxon>Alphaproteobacteria</taxon>
        <taxon>Sphingomonadales</taxon>
        <taxon>Erythrobacteraceae</taxon>
        <taxon>Parerythrobacter</taxon>
    </lineage>
</organism>
<keyword evidence="2" id="KW-1003">Cell membrane</keyword>
<evidence type="ECO:0000256" key="1">
    <source>
        <dbReference type="ARBA" id="ARBA00004651"/>
    </source>
</evidence>
<comment type="caution">
    <text evidence="7">The sequence shown here is derived from an EMBL/GenBank/DDBJ whole genome shotgun (WGS) entry which is preliminary data.</text>
</comment>
<name>A0A845AMP0_9SPHN</name>
<comment type="subcellular location">
    <subcellularLocation>
        <location evidence="1">Cell membrane</location>
        <topology evidence="1">Multi-pass membrane protein</topology>
    </subcellularLocation>
</comment>
<keyword evidence="9" id="KW-1185">Reference proteome</keyword>
<dbReference type="AlphaFoldDB" id="A0A845AMP0"/>
<evidence type="ECO:0000313" key="9">
    <source>
        <dbReference type="Proteomes" id="UP000446786"/>
    </source>
</evidence>
<reference evidence="7 9" key="1">
    <citation type="submission" date="2019-12" db="EMBL/GenBank/DDBJ databases">
        <title>Genomic-based taxomic classification of the family Erythrobacteraceae.</title>
        <authorList>
            <person name="Xu L."/>
        </authorList>
    </citation>
    <scope>NUCLEOTIDE SEQUENCE [LARGE SCALE GENOMIC DNA]</scope>
    <source>
        <strain evidence="7 9">JCM 16677</strain>
    </source>
</reference>
<keyword evidence="3 6" id="KW-0812">Transmembrane</keyword>
<feature type="transmembrane region" description="Helical" evidence="6">
    <location>
        <begin position="25"/>
        <end position="46"/>
    </location>
</feature>
<dbReference type="PANTHER" id="PTHR30250:SF11">
    <property type="entry name" value="O-ANTIGEN TRANSPORTER-RELATED"/>
    <property type="match status" value="1"/>
</dbReference>
<dbReference type="PANTHER" id="PTHR30250">
    <property type="entry name" value="PST FAMILY PREDICTED COLANIC ACID TRANSPORTER"/>
    <property type="match status" value="1"/>
</dbReference>
<evidence type="ECO:0000256" key="4">
    <source>
        <dbReference type="ARBA" id="ARBA00022989"/>
    </source>
</evidence>
<evidence type="ECO:0000256" key="3">
    <source>
        <dbReference type="ARBA" id="ARBA00022692"/>
    </source>
</evidence>
<feature type="transmembrane region" description="Helical" evidence="6">
    <location>
        <begin position="94"/>
        <end position="119"/>
    </location>
</feature>
<keyword evidence="4 6" id="KW-1133">Transmembrane helix</keyword>
<feature type="transmembrane region" description="Helical" evidence="6">
    <location>
        <begin position="163"/>
        <end position="185"/>
    </location>
</feature>
<feature type="transmembrane region" description="Helical" evidence="6">
    <location>
        <begin position="131"/>
        <end position="151"/>
    </location>
</feature>
<feature type="transmembrane region" description="Helical" evidence="6">
    <location>
        <begin position="303"/>
        <end position="329"/>
    </location>
</feature>
<feature type="transmembrane region" description="Helical" evidence="6">
    <location>
        <begin position="191"/>
        <end position="210"/>
    </location>
</feature>
<accession>A0A845AMP0</accession>
<evidence type="ECO:0000256" key="2">
    <source>
        <dbReference type="ARBA" id="ARBA00022475"/>
    </source>
</evidence>
<dbReference type="InterPro" id="IPR002797">
    <property type="entry name" value="Polysacc_synth"/>
</dbReference>
<dbReference type="EMBL" id="WTYE01000001">
    <property type="protein sequence ID" value="MXP30884.1"/>
    <property type="molecule type" value="Genomic_DNA"/>
</dbReference>
<dbReference type="Proteomes" id="UP000446786">
    <property type="component" value="Unassembled WGS sequence"/>
</dbReference>
<protein>
    <submittedName>
        <fullName evidence="7">Oligosaccharide flippase family protein</fullName>
    </submittedName>
</protein>
<evidence type="ECO:0000256" key="5">
    <source>
        <dbReference type="ARBA" id="ARBA00023136"/>
    </source>
</evidence>
<dbReference type="EMBL" id="WTYE01000001">
    <property type="protein sequence ID" value="MXP33644.1"/>
    <property type="molecule type" value="Genomic_DNA"/>
</dbReference>
<feature type="transmembrane region" description="Helical" evidence="6">
    <location>
        <begin position="344"/>
        <end position="367"/>
    </location>
</feature>
<gene>
    <name evidence="7" type="ORF">GRI94_03495</name>
    <name evidence="8" type="ORF">GRI94_17585</name>
</gene>
<keyword evidence="5 6" id="KW-0472">Membrane</keyword>
<feature type="transmembrane region" description="Helical" evidence="6">
    <location>
        <begin position="58"/>
        <end position="82"/>
    </location>
</feature>
<dbReference type="GO" id="GO:0005886">
    <property type="term" value="C:plasma membrane"/>
    <property type="evidence" value="ECO:0007669"/>
    <property type="project" value="UniProtKB-SubCell"/>
</dbReference>
<feature type="transmembrane region" description="Helical" evidence="6">
    <location>
        <begin position="399"/>
        <end position="419"/>
    </location>
</feature>
<evidence type="ECO:0000313" key="7">
    <source>
        <dbReference type="EMBL" id="MXP30884.1"/>
    </source>
</evidence>